<dbReference type="EMBL" id="CP092867">
    <property type="protein sequence ID" value="UYV68503.1"/>
    <property type="molecule type" value="Genomic_DNA"/>
</dbReference>
<organism evidence="3 4">
    <name type="scientific">Cordylochernes scorpioides</name>
    <dbReference type="NCBI Taxonomy" id="51811"/>
    <lineage>
        <taxon>Eukaryota</taxon>
        <taxon>Metazoa</taxon>
        <taxon>Ecdysozoa</taxon>
        <taxon>Arthropoda</taxon>
        <taxon>Chelicerata</taxon>
        <taxon>Arachnida</taxon>
        <taxon>Pseudoscorpiones</taxon>
        <taxon>Cheliferoidea</taxon>
        <taxon>Chernetidae</taxon>
        <taxon>Cordylochernes</taxon>
    </lineage>
</organism>
<proteinExistence type="predicted"/>
<dbReference type="Pfam" id="PF17906">
    <property type="entry name" value="HTH_48"/>
    <property type="match status" value="1"/>
</dbReference>
<protein>
    <recommendedName>
        <fullName evidence="2">Mos1 transposase HTH domain-containing protein</fullName>
    </recommendedName>
</protein>
<keyword evidence="4" id="KW-1185">Reference proteome</keyword>
<evidence type="ECO:0000313" key="4">
    <source>
        <dbReference type="Proteomes" id="UP001235939"/>
    </source>
</evidence>
<feature type="domain" description="Mos1 transposase HTH" evidence="2">
    <location>
        <begin position="287"/>
        <end position="330"/>
    </location>
</feature>
<evidence type="ECO:0000256" key="1">
    <source>
        <dbReference type="SAM" id="Coils"/>
    </source>
</evidence>
<sequence length="456" mass="52541">MLDDENTTMQELEKEQDLVEQYERNFLLIEKKVAEYLNSKGNDQQGQGDVASIRSSPERSTSCKLPKIALEVFDGTSLEWLGWWSQFEAIHENPSLSEVDKFHYLIQAMKVGTRAERLVKSYPLTEANYPKVIEALRDRFGDKAKRNNLYEQKYTPVYSQKDDLMWVFIPIRKVGLSEKLLKRYFGPYKVTKKILEVTYQVEPVDPSPRSWKTKHSLYDKGVKKKGEIKMSLIKSGKLNIFTPGLWQTQASPLAWRPANFQKSHATTARAATIRSEVILPVLRFRYSCIKFCLKNGFKGAEIFWMLQTAYGDAVMSRRRVFEWYKRFKEGREETADNERSGRPSTSTTPEKVDKVLELVREDRQITVREVAEEAGISFGSTQSIIKDILGVRRVNAVLVPKDLTFDQKNVRKETASLNLEATTDDSELLKRVITGDETWIYGFDSDITQQAVALQK</sequence>
<name>A0ABY6KL64_9ARAC</name>
<keyword evidence="1" id="KW-0175">Coiled coil</keyword>
<accession>A0ABY6KL64</accession>
<evidence type="ECO:0000259" key="2">
    <source>
        <dbReference type="Pfam" id="PF17906"/>
    </source>
</evidence>
<dbReference type="InterPro" id="IPR041426">
    <property type="entry name" value="Mos1_HTH"/>
</dbReference>
<dbReference type="InterPro" id="IPR052709">
    <property type="entry name" value="Transposase-MT_Hybrid"/>
</dbReference>
<dbReference type="Gene3D" id="1.10.10.1450">
    <property type="match status" value="1"/>
</dbReference>
<dbReference type="PANTHER" id="PTHR46060">
    <property type="entry name" value="MARINER MOS1 TRANSPOSASE-LIKE PROTEIN"/>
    <property type="match status" value="1"/>
</dbReference>
<feature type="coiled-coil region" evidence="1">
    <location>
        <begin position="5"/>
        <end position="32"/>
    </location>
</feature>
<dbReference type="Pfam" id="PF03564">
    <property type="entry name" value="DUF1759"/>
    <property type="match status" value="1"/>
</dbReference>
<gene>
    <name evidence="3" type="ORF">LAZ67_5004528</name>
</gene>
<reference evidence="3 4" key="1">
    <citation type="submission" date="2022-01" db="EMBL/GenBank/DDBJ databases">
        <title>A chromosomal length assembly of Cordylochernes scorpioides.</title>
        <authorList>
            <person name="Zeh D."/>
            <person name="Zeh J."/>
        </authorList>
    </citation>
    <scope>NUCLEOTIDE SEQUENCE [LARGE SCALE GENOMIC DNA]</scope>
    <source>
        <strain evidence="3">IN4F17</strain>
        <tissue evidence="3">Whole Body</tissue>
    </source>
</reference>
<dbReference type="InterPro" id="IPR005312">
    <property type="entry name" value="DUF1759"/>
</dbReference>
<evidence type="ECO:0000313" key="3">
    <source>
        <dbReference type="EMBL" id="UYV68503.1"/>
    </source>
</evidence>
<dbReference type="Proteomes" id="UP001235939">
    <property type="component" value="Chromosome 05"/>
</dbReference>
<dbReference type="PANTHER" id="PTHR46060:SF1">
    <property type="entry name" value="MARINER MOS1 TRANSPOSASE-LIKE PROTEIN"/>
    <property type="match status" value="1"/>
</dbReference>